<proteinExistence type="predicted"/>
<keyword evidence="1" id="KW-0677">Repeat</keyword>
<evidence type="ECO:0000256" key="3">
    <source>
        <dbReference type="SAM" id="MobiDB-lite"/>
    </source>
</evidence>
<keyword evidence="2" id="KW-0106">Calcium</keyword>
<dbReference type="SUPFAM" id="SSF47473">
    <property type="entry name" value="EF-hand"/>
    <property type="match status" value="1"/>
</dbReference>
<dbReference type="Proteomes" id="UP000095280">
    <property type="component" value="Unplaced"/>
</dbReference>
<dbReference type="Pfam" id="PF13499">
    <property type="entry name" value="EF-hand_7"/>
    <property type="match status" value="2"/>
</dbReference>
<feature type="domain" description="EF-hand" evidence="4">
    <location>
        <begin position="1255"/>
        <end position="1290"/>
    </location>
</feature>
<dbReference type="WBParaSite" id="maker-uti_cns_0002383-snap-gene-0.8-mRNA-1">
    <property type="protein sequence ID" value="maker-uti_cns_0002383-snap-gene-0.8-mRNA-1"/>
    <property type="gene ID" value="maker-uti_cns_0002383-snap-gene-0.8"/>
</dbReference>
<dbReference type="InterPro" id="IPR002048">
    <property type="entry name" value="EF_hand_dom"/>
</dbReference>
<feature type="compositionally biased region" description="Low complexity" evidence="3">
    <location>
        <begin position="301"/>
        <end position="312"/>
    </location>
</feature>
<name>A0A1I8GMI7_9PLAT</name>
<dbReference type="GO" id="GO:0043226">
    <property type="term" value="C:organelle"/>
    <property type="evidence" value="ECO:0007669"/>
    <property type="project" value="UniProtKB-ARBA"/>
</dbReference>
<dbReference type="InterPro" id="IPR018247">
    <property type="entry name" value="EF_Hand_1_Ca_BS"/>
</dbReference>
<dbReference type="InterPro" id="IPR011992">
    <property type="entry name" value="EF-hand-dom_pair"/>
</dbReference>
<dbReference type="InterPro" id="IPR050145">
    <property type="entry name" value="Centrin_CML-like"/>
</dbReference>
<dbReference type="FunFam" id="1.10.238.10:FF:000178">
    <property type="entry name" value="Calmodulin-2 A"/>
    <property type="match status" value="1"/>
</dbReference>
<evidence type="ECO:0000256" key="1">
    <source>
        <dbReference type="ARBA" id="ARBA00022737"/>
    </source>
</evidence>
<dbReference type="CDD" id="cd00051">
    <property type="entry name" value="EFh"/>
    <property type="match status" value="2"/>
</dbReference>
<dbReference type="GO" id="GO:0005509">
    <property type="term" value="F:calcium ion binding"/>
    <property type="evidence" value="ECO:0007669"/>
    <property type="project" value="InterPro"/>
</dbReference>
<keyword evidence="5" id="KW-1185">Reference proteome</keyword>
<feature type="region of interest" description="Disordered" evidence="3">
    <location>
        <begin position="960"/>
        <end position="1005"/>
    </location>
</feature>
<evidence type="ECO:0000256" key="2">
    <source>
        <dbReference type="ARBA" id="ARBA00022837"/>
    </source>
</evidence>
<feature type="domain" description="EF-hand" evidence="4">
    <location>
        <begin position="1182"/>
        <end position="1217"/>
    </location>
</feature>
<dbReference type="PANTHER" id="PTHR23050">
    <property type="entry name" value="CALCIUM BINDING PROTEIN"/>
    <property type="match status" value="1"/>
</dbReference>
<feature type="compositionally biased region" description="Low complexity" evidence="3">
    <location>
        <begin position="960"/>
        <end position="971"/>
    </location>
</feature>
<dbReference type="Gene3D" id="1.10.238.10">
    <property type="entry name" value="EF-hand"/>
    <property type="match status" value="2"/>
</dbReference>
<sequence length="1298" mass="141847">HGVEAPDAARECRSYAQWPHANGGGVIGLQTPPPRRQLFRRADGVQVPAERAAAKPSSELPPLRDVAEVADDRAGHNLDSALIAAHPHAEAELEILAAPDLHPWVIAAELSKEGPVYGEEAAWHSGARHWIGAACSAVPGLAPGARRERQTRPVETAYRHSLRGHVQEGQRLAADHVDVGHGHRSSAAGHSVQQGLQPAFGAFDVRVQEKAGRAARRVDASSTRMTSCSRFGGDLSSTECSVLSSADQASLCAQTMTLVLGRPAAVQLFLRQASGRKSCRRRRGPIRSLANSLKPLSRQPASNRSRSSAFSRLGSTHTGAPRSPGPPAADVGAPVDGAVKLVFMADVAVELVASSIMRMLRSRQHSVAGVGVIVEAVIRVDTEQRSYQGQPQKRGDQKQKTKQRVTPPEQPNSHNQTYFCFLMLLWRKTGGSVPLAIVEEEAPSGCPAEKLSRNPFPSCAAQTACFLRTILLMCWTVPAHQRLGEEQASFSLREIIYFGPMKRYAVETPEQAETMPQLTHIAESARNRHRIQAEHPFASPLRANILLPATVRQTQPLAGPTPLCRKQRLHCHVEGHRLGSRSTLLRKPRQCLQEGATAAYRTDKNLRDVAKLASRQPASSGIRALRVARRQQRPSEEAPDAYRLKFDLHVIALIFEAGQPTCCSASRAPTRCRISPDVAATARTAVQQSRAGVEDRKLYALPECLSCQSEYFRTKIATVGDASIRLMGKRYEDVQLFLSLLYRAASLACLLEAAPAMLAMADEFKAQTRSCIADRQQVPNLKATAERVLVAGMRAGRMSPVRGFLLARRHTSRQMEDCATPLMPLADLDKDAAFAELPDCDRSLLLLKKVQLMEGKRFPANQSVRNDVSIEERYIAVYESDFVIKLTRLCRRTASMFSRRCRSLSMRTTLSAETATLQTPPAASTSSKAMTNEALSCRTLAGPLTVFLLFIDTGANTQSPSRMLRLSPSSRQIKSGSGTKRLWLPPRAGDQACDTRSTGPTRLRPSLPTLLMPILEMVSEPAVATASRAIGNLAADSRIGEAICHAASASASDFIFIFKSVNSSFAPSIQHRTPSVDPTGPESKQKVASTSARQLTKSFCKLVQQGLELGMHTARCNVLNTRKMKMSAGSARRPGGSGNSDELTEDQIGEFREAFSLFDKDGDGAITNKELAVVMRALGQQPTPDELKEMIKEVDQDGSGSIEFDEFLEMMKKQMRNADSEDELRRAFRLFDADGDGFLSPAELRQVMLNLGERLTKEEVDAMIEEADTDRDGQVSYEEFARIMGYGDDGEAEGENFS</sequence>
<accession>A0A1I8GMI7</accession>
<dbReference type="SMART" id="SM00054">
    <property type="entry name" value="EFh"/>
    <property type="match status" value="4"/>
</dbReference>
<evidence type="ECO:0000259" key="4">
    <source>
        <dbReference type="PROSITE" id="PS50222"/>
    </source>
</evidence>
<dbReference type="PROSITE" id="PS00018">
    <property type="entry name" value="EF_HAND_1"/>
    <property type="match status" value="4"/>
</dbReference>
<feature type="region of interest" description="Disordered" evidence="3">
    <location>
        <begin position="384"/>
        <end position="413"/>
    </location>
</feature>
<evidence type="ECO:0000313" key="6">
    <source>
        <dbReference type="WBParaSite" id="maker-uti_cns_0002383-snap-gene-0.8-mRNA-1"/>
    </source>
</evidence>
<feature type="domain" description="EF-hand" evidence="4">
    <location>
        <begin position="1219"/>
        <end position="1254"/>
    </location>
</feature>
<protein>
    <submittedName>
        <fullName evidence="6">Guanylate cyclase domain-containing protein</fullName>
    </submittedName>
</protein>
<organism evidence="5 6">
    <name type="scientific">Macrostomum lignano</name>
    <dbReference type="NCBI Taxonomy" id="282301"/>
    <lineage>
        <taxon>Eukaryota</taxon>
        <taxon>Metazoa</taxon>
        <taxon>Spiralia</taxon>
        <taxon>Lophotrochozoa</taxon>
        <taxon>Platyhelminthes</taxon>
        <taxon>Rhabditophora</taxon>
        <taxon>Macrostomorpha</taxon>
        <taxon>Macrostomida</taxon>
        <taxon>Macrostomidae</taxon>
        <taxon>Macrostomum</taxon>
    </lineage>
</organism>
<feature type="region of interest" description="Disordered" evidence="3">
    <location>
        <begin position="279"/>
        <end position="331"/>
    </location>
</feature>
<evidence type="ECO:0000313" key="5">
    <source>
        <dbReference type="Proteomes" id="UP000095280"/>
    </source>
</evidence>
<dbReference type="PROSITE" id="PS50222">
    <property type="entry name" value="EF_HAND_2"/>
    <property type="match status" value="4"/>
</dbReference>
<reference evidence="6" key="1">
    <citation type="submission" date="2016-11" db="UniProtKB">
        <authorList>
            <consortium name="WormBaseParasite"/>
        </authorList>
    </citation>
    <scope>IDENTIFICATION</scope>
</reference>
<feature type="domain" description="EF-hand" evidence="4">
    <location>
        <begin position="1146"/>
        <end position="1181"/>
    </location>
</feature>